<protein>
    <submittedName>
        <fullName evidence="1">Uncharacterized protein</fullName>
    </submittedName>
</protein>
<name>E0UP09_GLOV7</name>
<reference evidence="2" key="1">
    <citation type="journal article" date="2011" name="MBio">
        <title>Novel metabolic attributes of the genus Cyanothece, comprising a group of unicellular nitrogen-fixing Cyanobacteria.</title>
        <authorList>
            <person name="Bandyopadhyay A."/>
            <person name="Elvitigala T."/>
            <person name="Welsh E."/>
            <person name="Stockel J."/>
            <person name="Liberton M."/>
            <person name="Min H."/>
            <person name="Sherman L.A."/>
            <person name="Pakrasi H.B."/>
        </authorList>
    </citation>
    <scope>NUCLEOTIDE SEQUENCE [LARGE SCALE GENOMIC DNA]</scope>
    <source>
        <strain evidence="2">PCC 7822</strain>
        <plasmid evidence="2">Cy782206</plasmid>
    </source>
</reference>
<accession>E0UP09</accession>
<dbReference type="HOGENOM" id="CLU_1359701_0_0_3"/>
<dbReference type="Proteomes" id="UP000008206">
    <property type="component" value="Plasmid Cy782206"/>
</dbReference>
<organism evidence="1 2">
    <name type="scientific">Gloeothece verrucosa (strain PCC 7822)</name>
    <name type="common">Cyanothece sp. (strain PCC 7822)</name>
    <dbReference type="NCBI Taxonomy" id="497965"/>
    <lineage>
        <taxon>Bacteria</taxon>
        <taxon>Bacillati</taxon>
        <taxon>Cyanobacteriota</taxon>
        <taxon>Cyanophyceae</taxon>
        <taxon>Oscillatoriophycideae</taxon>
        <taxon>Chroococcales</taxon>
        <taxon>Aphanothecaceae</taxon>
        <taxon>Gloeothece</taxon>
        <taxon>Gloeothece verrucosa</taxon>
    </lineage>
</organism>
<dbReference type="EMBL" id="CP002204">
    <property type="protein sequence ID" value="ADN18689.1"/>
    <property type="molecule type" value="Genomic_DNA"/>
</dbReference>
<proteinExistence type="predicted"/>
<dbReference type="RefSeq" id="WP_013335133.1">
    <property type="nucleotide sequence ID" value="NC_014535.1"/>
</dbReference>
<gene>
    <name evidence="1" type="ordered locus">Cyan7822_6207</name>
</gene>
<evidence type="ECO:0000313" key="1">
    <source>
        <dbReference type="EMBL" id="ADN18689.1"/>
    </source>
</evidence>
<dbReference type="KEGG" id="cyj:Cyan7822_6207"/>
<geneLocation type="plasmid" evidence="1 2">
    <name>Cy782206</name>
</geneLocation>
<keyword evidence="2" id="KW-1185">Reference proteome</keyword>
<keyword evidence="1" id="KW-0614">Plasmid</keyword>
<dbReference type="AlphaFoldDB" id="E0UP09"/>
<evidence type="ECO:0000313" key="2">
    <source>
        <dbReference type="Proteomes" id="UP000008206"/>
    </source>
</evidence>
<sequence>MATKNKDATRLSPSISNEHKVKFDEIASRLNLKSQGEVIEYLIDIFEDYLMLKEQSDNPHKNDLPLTDEEKQQVQSAMSNSGLSYQEIAKDGLLQRAKYLNSVAKKQSELESLSDADIKENINKLTFKGVADYRIEQAIQKIIDYNETASQNDKICITKGIVFNITGSNRQTINKFFETKQHWIDDHNNKHNLTDKDNRKGKGYDVKAVLGIE</sequence>